<keyword evidence="3" id="KW-0749">Sporulation</keyword>
<accession>G8LV29</accession>
<dbReference type="Gene3D" id="1.20.190.10">
    <property type="entry name" value="Pesticidal crystal protein, N-terminal domain"/>
    <property type="match status" value="1"/>
</dbReference>
<keyword evidence="2" id="KW-0800">Toxin</keyword>
<evidence type="ECO:0000256" key="3">
    <source>
        <dbReference type="ARBA" id="ARBA00022969"/>
    </source>
</evidence>
<dbReference type="Proteomes" id="UP000005435">
    <property type="component" value="Chromosome"/>
</dbReference>
<dbReference type="GO" id="GO:0090729">
    <property type="term" value="F:toxin activity"/>
    <property type="evidence" value="ECO:0007669"/>
    <property type="project" value="UniProtKB-KW"/>
</dbReference>
<proteinExistence type="inferred from homology"/>
<dbReference type="KEGG" id="ccl:Clocl_3077"/>
<dbReference type="HOGENOM" id="CLU_645126_0_0_9"/>
<dbReference type="InterPro" id="IPR036716">
    <property type="entry name" value="Pest_crys_N_sf"/>
</dbReference>
<dbReference type="EMBL" id="CP003065">
    <property type="protein sequence ID" value="AEV69606.1"/>
    <property type="molecule type" value="Genomic_DNA"/>
</dbReference>
<evidence type="ECO:0000256" key="1">
    <source>
        <dbReference type="ARBA" id="ARBA00007819"/>
    </source>
</evidence>
<comment type="similarity">
    <text evidence="1">Belongs to the delta endotoxin family.</text>
</comment>
<reference evidence="6" key="1">
    <citation type="submission" date="2011-12" db="EMBL/GenBank/DDBJ databases">
        <title>Complete sequence of Clostridium clariflavum DSM 19732.</title>
        <authorList>
            <consortium name="US DOE Joint Genome Institute"/>
            <person name="Lucas S."/>
            <person name="Han J."/>
            <person name="Lapidus A."/>
            <person name="Cheng J.-F."/>
            <person name="Goodwin L."/>
            <person name="Pitluck S."/>
            <person name="Peters L."/>
            <person name="Teshima H."/>
            <person name="Detter J.C."/>
            <person name="Han C."/>
            <person name="Tapia R."/>
            <person name="Land M."/>
            <person name="Hauser L."/>
            <person name="Kyrpides N."/>
            <person name="Ivanova N."/>
            <person name="Pagani I."/>
            <person name="Kitzmiller T."/>
            <person name="Lynd L."/>
            <person name="Izquierdo J."/>
            <person name="Woyke T."/>
        </authorList>
    </citation>
    <scope>NUCLEOTIDE SEQUENCE [LARGE SCALE GENOMIC DNA]</scope>
    <source>
        <strain evidence="6">DSM 19732 / NBRC 101661 / EBR45</strain>
    </source>
</reference>
<dbReference type="SUPFAM" id="SSF56849">
    <property type="entry name" value="delta-Endotoxin (insectocide), N-terminal domain"/>
    <property type="match status" value="1"/>
</dbReference>
<dbReference type="GO" id="GO:0030435">
    <property type="term" value="P:sporulation resulting in formation of a cellular spore"/>
    <property type="evidence" value="ECO:0007669"/>
    <property type="project" value="UniProtKB-KW"/>
</dbReference>
<reference evidence="5 6" key="2">
    <citation type="journal article" date="2012" name="Stand. Genomic Sci.">
        <title>Complete Genome Sequence of Clostridium clariflavum DSM 19732.</title>
        <authorList>
            <person name="Izquierdo J.A."/>
            <person name="Goodwin L."/>
            <person name="Davenport K.W."/>
            <person name="Teshima H."/>
            <person name="Bruce D."/>
            <person name="Detter C."/>
            <person name="Tapia R."/>
            <person name="Han S."/>
            <person name="Land M."/>
            <person name="Hauser L."/>
            <person name="Jeffries C.D."/>
            <person name="Han J."/>
            <person name="Pitluck S."/>
            <person name="Nolan M."/>
            <person name="Chen A."/>
            <person name="Huntemann M."/>
            <person name="Mavromatis K."/>
            <person name="Mikhailova N."/>
            <person name="Liolios K."/>
            <person name="Woyke T."/>
            <person name="Lynd L.R."/>
        </authorList>
    </citation>
    <scope>NUCLEOTIDE SEQUENCE [LARGE SCALE GENOMIC DNA]</scope>
    <source>
        <strain evidence="6">DSM 19732 / NBRC 101661 / EBR45</strain>
    </source>
</reference>
<name>G8LV29_ACECE</name>
<gene>
    <name evidence="5" type="ordered locus">Clocl_3077</name>
</gene>
<keyword evidence="4" id="KW-0843">Virulence</keyword>
<organism evidence="5 6">
    <name type="scientific">Acetivibrio clariflavus (strain DSM 19732 / NBRC 101661 / EBR45)</name>
    <name type="common">Clostridium clariflavum</name>
    <dbReference type="NCBI Taxonomy" id="720554"/>
    <lineage>
        <taxon>Bacteria</taxon>
        <taxon>Bacillati</taxon>
        <taxon>Bacillota</taxon>
        <taxon>Clostridia</taxon>
        <taxon>Eubacteriales</taxon>
        <taxon>Oscillospiraceae</taxon>
        <taxon>Acetivibrio</taxon>
    </lineage>
</organism>
<dbReference type="eggNOG" id="ENOG503389X">
    <property type="taxonomic scope" value="Bacteria"/>
</dbReference>
<evidence type="ECO:0000256" key="2">
    <source>
        <dbReference type="ARBA" id="ARBA00022656"/>
    </source>
</evidence>
<evidence type="ECO:0000256" key="4">
    <source>
        <dbReference type="ARBA" id="ARBA00023026"/>
    </source>
</evidence>
<evidence type="ECO:0000313" key="6">
    <source>
        <dbReference type="Proteomes" id="UP000005435"/>
    </source>
</evidence>
<evidence type="ECO:0000313" key="5">
    <source>
        <dbReference type="EMBL" id="AEV69606.1"/>
    </source>
</evidence>
<keyword evidence="6" id="KW-1185">Reference proteome</keyword>
<sequence length="425" mass="49087">MIIMYEDIKIASEQEKKEYLMRKFINSSDCMKTSLETFENYSLEKELPPVEEAKKLPILSTAQEKLLEKRKACALNLVSRYFILDENEKVEEDFFSFLLSDWKGIKKGTPVLRRKTNISTVYFFFEHNTVDLSCNKVESLPENPILSSHENIFNNEMFSPGDIKLKNPLASIALSVAGAIAGKFATMAIDKIMGTSIPSYFDEVYYEQVSSIVSQELDKHMIKEITDEFTAKQNWIVNHYIPLKNRTVDPPTLKRLEKELNDAQTEFYCYLAKLMNEKVSLSCLKEFLIGANIHLALLQELILVTDQSNYKEEFVLNITKYIQHAEDTWNKISNTRRNKIITYKEKYCETLDVGVVKCTFYWVASDEVSGLSRRYKYEKEENKARASAESTANIMRANAINNLSELIGQPAEVVNCWKKAKELYL</sequence>
<dbReference type="RefSeq" id="WP_014256150.1">
    <property type="nucleotide sequence ID" value="NC_016627.1"/>
</dbReference>
<dbReference type="AlphaFoldDB" id="G8LV29"/>
<protein>
    <submittedName>
        <fullName evidence="5">Delta endotoxin-like protein</fullName>
    </submittedName>
</protein>